<dbReference type="AlphaFoldDB" id="A0A812NJU7"/>
<reference evidence="2" key="1">
    <citation type="submission" date="2021-02" db="EMBL/GenBank/DDBJ databases">
        <authorList>
            <person name="Dougan E. K."/>
            <person name="Rhodes N."/>
            <person name="Thang M."/>
            <person name="Chan C."/>
        </authorList>
    </citation>
    <scope>NUCLEOTIDE SEQUENCE</scope>
</reference>
<name>A0A812NJU7_9DINO</name>
<comment type="caution">
    <text evidence="2">The sequence shown here is derived from an EMBL/GenBank/DDBJ whole genome shotgun (WGS) entry which is preliminary data.</text>
</comment>
<evidence type="ECO:0000256" key="1">
    <source>
        <dbReference type="SAM" id="MobiDB-lite"/>
    </source>
</evidence>
<accession>A0A812NJU7</accession>
<sequence>MSAQPSVPTPPALEGEETGPNYGQAHQEAREQAAVEDRGERQALQNRPQLNGVDPWREDVVREGPLRAEPRITGPPDEGRNHEQMRREHPPRDEEPHQAERTAATTAAYLNGGFTVTNGATNAVASATSTTGTSGWFALVTRRWQDLGGSKGKLHFYTALQALHLRRKSRPKYSGNFETMSSGMTGRLSA</sequence>
<feature type="region of interest" description="Disordered" evidence="1">
    <location>
        <begin position="1"/>
        <end position="101"/>
    </location>
</feature>
<keyword evidence="3" id="KW-1185">Reference proteome</keyword>
<dbReference type="Proteomes" id="UP000601435">
    <property type="component" value="Unassembled WGS sequence"/>
</dbReference>
<protein>
    <submittedName>
        <fullName evidence="2">Uncharacterized protein</fullName>
    </submittedName>
</protein>
<gene>
    <name evidence="2" type="ORF">SNEC2469_LOCUS8160</name>
</gene>
<dbReference type="EMBL" id="CAJNJA010013569">
    <property type="protein sequence ID" value="CAE7324175.1"/>
    <property type="molecule type" value="Genomic_DNA"/>
</dbReference>
<dbReference type="OrthoDB" id="10424950at2759"/>
<feature type="compositionally biased region" description="Basic and acidic residues" evidence="1">
    <location>
        <begin position="77"/>
        <end position="100"/>
    </location>
</feature>
<feature type="compositionally biased region" description="Basic and acidic residues" evidence="1">
    <location>
        <begin position="27"/>
        <end position="41"/>
    </location>
</feature>
<evidence type="ECO:0000313" key="2">
    <source>
        <dbReference type="EMBL" id="CAE7324175.1"/>
    </source>
</evidence>
<proteinExistence type="predicted"/>
<organism evidence="2 3">
    <name type="scientific">Symbiodinium necroappetens</name>
    <dbReference type="NCBI Taxonomy" id="1628268"/>
    <lineage>
        <taxon>Eukaryota</taxon>
        <taxon>Sar</taxon>
        <taxon>Alveolata</taxon>
        <taxon>Dinophyceae</taxon>
        <taxon>Suessiales</taxon>
        <taxon>Symbiodiniaceae</taxon>
        <taxon>Symbiodinium</taxon>
    </lineage>
</organism>
<evidence type="ECO:0000313" key="3">
    <source>
        <dbReference type="Proteomes" id="UP000601435"/>
    </source>
</evidence>
<feature type="compositionally biased region" description="Basic and acidic residues" evidence="1">
    <location>
        <begin position="55"/>
        <end position="70"/>
    </location>
</feature>